<evidence type="ECO:0000256" key="2">
    <source>
        <dbReference type="ARBA" id="ARBA00022525"/>
    </source>
</evidence>
<dbReference type="Gene3D" id="2.10.50.10">
    <property type="entry name" value="Tumor Necrosis Factor Receptor, subunit A, domain 2"/>
    <property type="match status" value="2"/>
</dbReference>
<dbReference type="InterPro" id="IPR048522">
    <property type="entry name" value="Death_3_fish"/>
</dbReference>
<evidence type="ECO:0000256" key="6">
    <source>
        <dbReference type="ARBA" id="ARBA00023157"/>
    </source>
</evidence>
<keyword evidence="6 8" id="KW-1015">Disulfide bond</keyword>
<dbReference type="SMART" id="SM00208">
    <property type="entry name" value="TNFR"/>
    <property type="match status" value="4"/>
</dbReference>
<dbReference type="PANTHER" id="PTHR23097:SF90">
    <property type="entry name" value="TUMOR NECROSIS FACTOR RECEPTOR SUPERFAMILY MEMBER 11B"/>
    <property type="match status" value="1"/>
</dbReference>
<name>A0AAV9QWA3_9TELE</name>
<comment type="caution">
    <text evidence="11">The sequence shown here is derived from an EMBL/GenBank/DDBJ whole genome shotgun (WGS) entry which is preliminary data.</text>
</comment>
<evidence type="ECO:0000256" key="3">
    <source>
        <dbReference type="ARBA" id="ARBA00022703"/>
    </source>
</evidence>
<feature type="disulfide bond" evidence="8">
    <location>
        <begin position="84"/>
        <end position="102"/>
    </location>
</feature>
<evidence type="ECO:0000256" key="7">
    <source>
        <dbReference type="ARBA" id="ARBA00023180"/>
    </source>
</evidence>
<comment type="caution">
    <text evidence="8">Lacks conserved residue(s) required for the propagation of feature annotation.</text>
</comment>
<sequence length="291" mass="32435">MSLLSLAVLLLRPGVLCIALADPTYKHQDQLTGEMLECNKCPPGNHMTAHCTATTPTKCEKCRSSHFTELWNYLPRCLYCNNFCTQNQEVESECSPVKNRVCRCKAGFYMIDDFCVRHSECGPGHGVQTIGTRTEDTVCEKCPRGYFSSSSSALDLCVKHQDCPSGNVMLLHGSAFYDKVCGTCDSFANGGDDLRAVLSALFSRNRIQKRDLKRFVHRIFHKKEDECNGDSALPKQKGPLVDQIIAWLAQASAEQLKELPKTLRLPQFSSIGSRLDSIFNEIKKQNPGCSL</sequence>
<dbReference type="Pfam" id="PF21733">
    <property type="entry name" value="Death_3"/>
    <property type="match status" value="1"/>
</dbReference>
<dbReference type="InterPro" id="IPR034043">
    <property type="entry name" value="TNFRSF11B_N_teleost"/>
</dbReference>
<proteinExistence type="predicted"/>
<feature type="repeat" description="TNFR-Cys" evidence="8">
    <location>
        <begin position="61"/>
        <end position="102"/>
    </location>
</feature>
<evidence type="ECO:0000313" key="12">
    <source>
        <dbReference type="Proteomes" id="UP001311232"/>
    </source>
</evidence>
<dbReference type="PANTHER" id="PTHR23097">
    <property type="entry name" value="TUMOR NECROSIS FACTOR RECEPTOR SUPERFAMILY MEMBER"/>
    <property type="match status" value="1"/>
</dbReference>
<feature type="signal peptide" evidence="9">
    <location>
        <begin position="1"/>
        <end position="17"/>
    </location>
</feature>
<evidence type="ECO:0000256" key="4">
    <source>
        <dbReference type="ARBA" id="ARBA00022729"/>
    </source>
</evidence>
<dbReference type="AlphaFoldDB" id="A0AAV9QWA3"/>
<gene>
    <name evidence="11" type="ORF">CRENBAI_020764</name>
</gene>
<feature type="disulfide bond" evidence="8">
    <location>
        <begin position="62"/>
        <end position="77"/>
    </location>
</feature>
<keyword evidence="4 9" id="KW-0732">Signal</keyword>
<dbReference type="InterPro" id="IPR001368">
    <property type="entry name" value="TNFR/NGFR_Cys_rich_reg"/>
</dbReference>
<evidence type="ECO:0000259" key="10">
    <source>
        <dbReference type="PROSITE" id="PS50050"/>
    </source>
</evidence>
<evidence type="ECO:0000256" key="8">
    <source>
        <dbReference type="PROSITE-ProRule" id="PRU00206"/>
    </source>
</evidence>
<accession>A0AAV9QWA3</accession>
<evidence type="ECO:0000256" key="5">
    <source>
        <dbReference type="ARBA" id="ARBA00022737"/>
    </source>
</evidence>
<dbReference type="CDD" id="cd00185">
    <property type="entry name" value="TNFRSF"/>
    <property type="match status" value="1"/>
</dbReference>
<dbReference type="EMBL" id="JAHHUM010002648">
    <property type="protein sequence ID" value="KAK5601766.1"/>
    <property type="molecule type" value="Genomic_DNA"/>
</dbReference>
<keyword evidence="12" id="KW-1185">Reference proteome</keyword>
<feature type="domain" description="TNFR-Cys" evidence="10">
    <location>
        <begin position="61"/>
        <end position="102"/>
    </location>
</feature>
<dbReference type="InterPro" id="IPR052459">
    <property type="entry name" value="TNFRSF_decoy_receptor"/>
</dbReference>
<dbReference type="CDD" id="cd13412">
    <property type="entry name" value="TNFRSF11B_teleost"/>
    <property type="match status" value="1"/>
</dbReference>
<reference evidence="11 12" key="1">
    <citation type="submission" date="2021-06" db="EMBL/GenBank/DDBJ databases">
        <authorList>
            <person name="Palmer J.M."/>
        </authorList>
    </citation>
    <scope>NUCLEOTIDE SEQUENCE [LARGE SCALE GENOMIC DNA]</scope>
    <source>
        <strain evidence="11 12">MEX-2019</strain>
        <tissue evidence="11">Muscle</tissue>
    </source>
</reference>
<keyword evidence="7" id="KW-0325">Glycoprotein</keyword>
<evidence type="ECO:0000256" key="1">
    <source>
        <dbReference type="ARBA" id="ARBA00004613"/>
    </source>
</evidence>
<keyword evidence="3" id="KW-0053">Apoptosis</keyword>
<keyword evidence="2" id="KW-0964">Secreted</keyword>
<dbReference type="GO" id="GO:0005576">
    <property type="term" value="C:extracellular region"/>
    <property type="evidence" value="ECO:0007669"/>
    <property type="project" value="UniProtKB-SubCell"/>
</dbReference>
<dbReference type="GO" id="GO:0006915">
    <property type="term" value="P:apoptotic process"/>
    <property type="evidence" value="ECO:0007669"/>
    <property type="project" value="UniProtKB-KW"/>
</dbReference>
<organism evidence="11 12">
    <name type="scientific">Crenichthys baileyi</name>
    <name type="common">White River springfish</name>
    <dbReference type="NCBI Taxonomy" id="28760"/>
    <lineage>
        <taxon>Eukaryota</taxon>
        <taxon>Metazoa</taxon>
        <taxon>Chordata</taxon>
        <taxon>Craniata</taxon>
        <taxon>Vertebrata</taxon>
        <taxon>Euteleostomi</taxon>
        <taxon>Actinopterygii</taxon>
        <taxon>Neopterygii</taxon>
        <taxon>Teleostei</taxon>
        <taxon>Neoteleostei</taxon>
        <taxon>Acanthomorphata</taxon>
        <taxon>Ovalentaria</taxon>
        <taxon>Atherinomorphae</taxon>
        <taxon>Cyprinodontiformes</taxon>
        <taxon>Goodeidae</taxon>
        <taxon>Crenichthys</taxon>
    </lineage>
</organism>
<evidence type="ECO:0000256" key="9">
    <source>
        <dbReference type="SAM" id="SignalP"/>
    </source>
</evidence>
<dbReference type="PROSITE" id="PS50050">
    <property type="entry name" value="TNFR_NGFR_2"/>
    <property type="match status" value="1"/>
</dbReference>
<evidence type="ECO:0000313" key="11">
    <source>
        <dbReference type="EMBL" id="KAK5601766.1"/>
    </source>
</evidence>
<feature type="chain" id="PRO_5044024177" description="TNFR-Cys domain-containing protein" evidence="9">
    <location>
        <begin position="18"/>
        <end position="291"/>
    </location>
</feature>
<dbReference type="Proteomes" id="UP001311232">
    <property type="component" value="Unassembled WGS sequence"/>
</dbReference>
<dbReference type="Pfam" id="PF00020">
    <property type="entry name" value="TNFR_c6"/>
    <property type="match status" value="3"/>
</dbReference>
<dbReference type="SUPFAM" id="SSF57586">
    <property type="entry name" value="TNF receptor-like"/>
    <property type="match status" value="2"/>
</dbReference>
<keyword evidence="5" id="KW-0677">Repeat</keyword>
<protein>
    <recommendedName>
        <fullName evidence="10">TNFR-Cys domain-containing protein</fullName>
    </recommendedName>
</protein>
<comment type="subcellular location">
    <subcellularLocation>
        <location evidence="1">Secreted</location>
    </subcellularLocation>
</comment>